<sequence length="339" mass="38721">MGDRCPVVIHPHLPGVIYANLKTNGLRTRTYVSFDDGKTFKPVELEFEKSECIGKYCGLELHLKCSMDIMSNNFPQKWAVKFDGISHKYGSTSQHIYISFNGGKSWNRLNSMINKVVMLNNGGLVFGTESPTGRIVFSYDEGNMWYYENINSNDIVDIIPLESQNNLLIAAINHKKLINVYSLFLFNFSKVISSLCLMSDRTCAIDDFETWYLPRYFGKCFQGQEMSYLKKKCFSMCVDSRALLLPTINPCPCAIEDFNWYNITYMSKPNYYYENNICVLDLHSNYTEPIKTCPVGAEPLIHLNGFTKLDSDFCIPLQTRSNEDSDSSDYCSSTCNCIV</sequence>
<feature type="domain" description="Sortilin C-terminal" evidence="2">
    <location>
        <begin position="163"/>
        <end position="324"/>
    </location>
</feature>
<name>A0A0C2IFW6_THEKT</name>
<evidence type="ECO:0000259" key="3">
    <source>
        <dbReference type="Pfam" id="PF15902"/>
    </source>
</evidence>
<dbReference type="PANTHER" id="PTHR12106">
    <property type="entry name" value="SORTILIN RELATED"/>
    <property type="match status" value="1"/>
</dbReference>
<accession>A0A0C2IFW6</accession>
<dbReference type="GO" id="GO:0005794">
    <property type="term" value="C:Golgi apparatus"/>
    <property type="evidence" value="ECO:0007669"/>
    <property type="project" value="TreeGrafter"/>
</dbReference>
<dbReference type="OrthoDB" id="5949766at2759"/>
<dbReference type="CDD" id="cd15482">
    <property type="entry name" value="Sialidase_non-viral"/>
    <property type="match status" value="1"/>
</dbReference>
<dbReference type="InterPro" id="IPR031777">
    <property type="entry name" value="Sortilin_C"/>
</dbReference>
<dbReference type="InterPro" id="IPR036278">
    <property type="entry name" value="Sialidase_sf"/>
</dbReference>
<dbReference type="Gene3D" id="2.130.10.10">
    <property type="entry name" value="YVTN repeat-like/Quinoprotein amine dehydrogenase"/>
    <property type="match status" value="1"/>
</dbReference>
<proteinExistence type="predicted"/>
<keyword evidence="4" id="KW-0675">Receptor</keyword>
<reference evidence="4 5" key="1">
    <citation type="journal article" date="2014" name="Genome Biol. Evol.">
        <title>The genome of the myxosporean Thelohanellus kitauei shows adaptations to nutrient acquisition within its fish host.</title>
        <authorList>
            <person name="Yang Y."/>
            <person name="Xiong J."/>
            <person name="Zhou Z."/>
            <person name="Huo F."/>
            <person name="Miao W."/>
            <person name="Ran C."/>
            <person name="Liu Y."/>
            <person name="Zhang J."/>
            <person name="Feng J."/>
            <person name="Wang M."/>
            <person name="Wang M."/>
            <person name="Wang L."/>
            <person name="Yao B."/>
        </authorList>
    </citation>
    <scope>NUCLEOTIDE SEQUENCE [LARGE SCALE GENOMIC DNA]</scope>
    <source>
        <strain evidence="4">Wuqing</strain>
    </source>
</reference>
<dbReference type="SUPFAM" id="SSF50939">
    <property type="entry name" value="Sialidases"/>
    <property type="match status" value="1"/>
</dbReference>
<dbReference type="GO" id="GO:0016020">
    <property type="term" value="C:membrane"/>
    <property type="evidence" value="ECO:0007669"/>
    <property type="project" value="TreeGrafter"/>
</dbReference>
<keyword evidence="1" id="KW-0677">Repeat</keyword>
<organism evidence="4 5">
    <name type="scientific">Thelohanellus kitauei</name>
    <name type="common">Myxosporean</name>
    <dbReference type="NCBI Taxonomy" id="669202"/>
    <lineage>
        <taxon>Eukaryota</taxon>
        <taxon>Metazoa</taxon>
        <taxon>Cnidaria</taxon>
        <taxon>Myxozoa</taxon>
        <taxon>Myxosporea</taxon>
        <taxon>Bivalvulida</taxon>
        <taxon>Platysporina</taxon>
        <taxon>Myxobolidae</taxon>
        <taxon>Thelohanellus</taxon>
    </lineage>
</organism>
<dbReference type="InterPro" id="IPR031778">
    <property type="entry name" value="Sortilin_N"/>
</dbReference>
<gene>
    <name evidence="4" type="ORF">RF11_01931</name>
</gene>
<keyword evidence="5" id="KW-1185">Reference proteome</keyword>
<dbReference type="Proteomes" id="UP000031668">
    <property type="component" value="Unassembled WGS sequence"/>
</dbReference>
<dbReference type="AlphaFoldDB" id="A0A0C2IFW6"/>
<dbReference type="Pfam" id="PF15901">
    <property type="entry name" value="Sortilin_C"/>
    <property type="match status" value="1"/>
</dbReference>
<dbReference type="InterPro" id="IPR050310">
    <property type="entry name" value="VPS10-sortilin"/>
</dbReference>
<dbReference type="Pfam" id="PF15902">
    <property type="entry name" value="Sortilin-Vps10"/>
    <property type="match status" value="1"/>
</dbReference>
<protein>
    <submittedName>
        <fullName evidence="4">VPS10 domain-containing receptor SorCS3</fullName>
    </submittedName>
</protein>
<evidence type="ECO:0000256" key="1">
    <source>
        <dbReference type="ARBA" id="ARBA00022737"/>
    </source>
</evidence>
<comment type="caution">
    <text evidence="4">The sequence shown here is derived from an EMBL/GenBank/DDBJ whole genome shotgun (WGS) entry which is preliminary data.</text>
</comment>
<dbReference type="PANTHER" id="PTHR12106:SF27">
    <property type="entry name" value="SORTILIN-RELATED RECEPTOR"/>
    <property type="match status" value="1"/>
</dbReference>
<feature type="domain" description="Sortilin N-terminal" evidence="3">
    <location>
        <begin position="19"/>
        <end position="153"/>
    </location>
</feature>
<dbReference type="InterPro" id="IPR015943">
    <property type="entry name" value="WD40/YVTN_repeat-like_dom_sf"/>
</dbReference>
<evidence type="ECO:0000259" key="2">
    <source>
        <dbReference type="Pfam" id="PF15901"/>
    </source>
</evidence>
<evidence type="ECO:0000313" key="5">
    <source>
        <dbReference type="Proteomes" id="UP000031668"/>
    </source>
</evidence>
<dbReference type="GO" id="GO:0006892">
    <property type="term" value="P:post-Golgi vesicle-mediated transport"/>
    <property type="evidence" value="ECO:0007669"/>
    <property type="project" value="TreeGrafter"/>
</dbReference>
<evidence type="ECO:0000313" key="4">
    <source>
        <dbReference type="EMBL" id="KII64194.1"/>
    </source>
</evidence>
<dbReference type="EMBL" id="JWZT01004402">
    <property type="protein sequence ID" value="KII64194.1"/>
    <property type="molecule type" value="Genomic_DNA"/>
</dbReference>